<dbReference type="PANTHER" id="PTHR32089:SF112">
    <property type="entry name" value="LYSOZYME-LIKE PROTEIN-RELATED"/>
    <property type="match status" value="1"/>
</dbReference>
<dbReference type="PROSITE" id="PS50885">
    <property type="entry name" value="HAMP"/>
    <property type="match status" value="1"/>
</dbReference>
<organism evidence="7 8">
    <name type="scientific">Orenia metallireducens</name>
    <dbReference type="NCBI Taxonomy" id="1413210"/>
    <lineage>
        <taxon>Bacteria</taxon>
        <taxon>Bacillati</taxon>
        <taxon>Bacillota</taxon>
        <taxon>Clostridia</taxon>
        <taxon>Halanaerobiales</taxon>
        <taxon>Halobacteroidaceae</taxon>
        <taxon>Orenia</taxon>
    </lineage>
</organism>
<keyword evidence="4" id="KW-1133">Transmembrane helix</keyword>
<dbReference type="InterPro" id="IPR029150">
    <property type="entry name" value="dCache_3"/>
</dbReference>
<feature type="domain" description="Methyl-accepting transducer" evidence="5">
    <location>
        <begin position="354"/>
        <end position="590"/>
    </location>
</feature>
<dbReference type="GO" id="GO:0007165">
    <property type="term" value="P:signal transduction"/>
    <property type="evidence" value="ECO:0007669"/>
    <property type="project" value="UniProtKB-KW"/>
</dbReference>
<feature type="transmembrane region" description="Helical" evidence="4">
    <location>
        <begin position="12"/>
        <end position="30"/>
    </location>
</feature>
<feature type="transmembrane region" description="Helical" evidence="4">
    <location>
        <begin position="279"/>
        <end position="301"/>
    </location>
</feature>
<dbReference type="SMART" id="SM00304">
    <property type="entry name" value="HAMP"/>
    <property type="match status" value="1"/>
</dbReference>
<dbReference type="Pfam" id="PF14827">
    <property type="entry name" value="dCache_3"/>
    <property type="match status" value="1"/>
</dbReference>
<dbReference type="CDD" id="cd11386">
    <property type="entry name" value="MCP_signal"/>
    <property type="match status" value="1"/>
</dbReference>
<keyword evidence="4" id="KW-0472">Membrane</keyword>
<evidence type="ECO:0000256" key="2">
    <source>
        <dbReference type="ARBA" id="ARBA00029447"/>
    </source>
</evidence>
<dbReference type="Gene3D" id="3.30.450.20">
    <property type="entry name" value="PAS domain"/>
    <property type="match status" value="1"/>
</dbReference>
<comment type="similarity">
    <text evidence="2">Belongs to the methyl-accepting chemotaxis (MCP) protein family.</text>
</comment>
<dbReference type="SUPFAM" id="SSF103190">
    <property type="entry name" value="Sensory domain-like"/>
    <property type="match status" value="1"/>
</dbReference>
<dbReference type="Proteomes" id="UP000219573">
    <property type="component" value="Unassembled WGS sequence"/>
</dbReference>
<protein>
    <submittedName>
        <fullName evidence="7">Methyl-accepting chemotaxis protein</fullName>
    </submittedName>
</protein>
<gene>
    <name evidence="7" type="ORF">SAMN06265827_12340</name>
</gene>
<dbReference type="Pfam" id="PF00015">
    <property type="entry name" value="MCPsignal"/>
    <property type="match status" value="1"/>
</dbReference>
<sequence>MLKLSLRRKLIIMIVLSAIIPVLIVATTLFSQAEKGISKLVVDRIEQASNSADMYLKEKMNETLLVAESYAQNEKIISALNNEDRETLKKVAVPIFKALNQENKLDVFEFGDSKGKVFFRAHNVNKYGDDKSEKKSIQSALKGDKVKLFESGNSGFAIRAIVPIKNNNKIIGTMQTGFSFDQRLLDQIQGVISGDIGFYSEDRLVVSSKEDEQSGIGQPLEDKSIYEQVIEGKRVRITNNQDDLLELYTPLYHPITGTVKGMIRISQDFSFVTKLGKRVLISFLINGIIILILIVIFSLYFNKIVINPLRRLTAIAKEIAEGNLNTKELEINSKDEIGELTSAFNQMKSNLHEIIINLLDTSEELLAYSEELSASAQEGNATIESTNQLMKGMSSSIEEIAIGSQEVTVLAQETNSQTEIGNQNITATLASIREISQSVKETVNAINDLNITSQEIGQIIELIDNIAEQTNLLALNAAIEAARAGEHGHGFAVVADEIRELSVETSKAIDNISALIKKTQLKAGVGLDAIKQVEEQSRGGESIAEETGKIFAQIQSSSENTSVQIEQTAISADTLANNSEQVMSAIDGINNMSEEISNSSQELAIMAEKLKALVDKFEV</sequence>
<evidence type="ECO:0000256" key="4">
    <source>
        <dbReference type="SAM" id="Phobius"/>
    </source>
</evidence>
<dbReference type="RefSeq" id="WP_172431950.1">
    <property type="nucleotide sequence ID" value="NZ_OBDZ01000023.1"/>
</dbReference>
<dbReference type="PROSITE" id="PS50111">
    <property type="entry name" value="CHEMOTAXIS_TRANSDUC_2"/>
    <property type="match status" value="1"/>
</dbReference>
<dbReference type="PANTHER" id="PTHR32089">
    <property type="entry name" value="METHYL-ACCEPTING CHEMOTAXIS PROTEIN MCPB"/>
    <property type="match status" value="1"/>
</dbReference>
<dbReference type="Gene3D" id="1.10.287.950">
    <property type="entry name" value="Methyl-accepting chemotaxis protein"/>
    <property type="match status" value="1"/>
</dbReference>
<keyword evidence="4" id="KW-0812">Transmembrane</keyword>
<feature type="domain" description="HAMP" evidence="6">
    <location>
        <begin position="303"/>
        <end position="356"/>
    </location>
</feature>
<dbReference type="InterPro" id="IPR003660">
    <property type="entry name" value="HAMP_dom"/>
</dbReference>
<evidence type="ECO:0000259" key="5">
    <source>
        <dbReference type="PROSITE" id="PS50111"/>
    </source>
</evidence>
<dbReference type="SUPFAM" id="SSF58104">
    <property type="entry name" value="Methyl-accepting chemotaxis protein (MCP) signaling domain"/>
    <property type="match status" value="1"/>
</dbReference>
<evidence type="ECO:0000256" key="3">
    <source>
        <dbReference type="PROSITE-ProRule" id="PRU00284"/>
    </source>
</evidence>
<proteinExistence type="inferred from homology"/>
<name>A0A285HRD7_9FIRM</name>
<evidence type="ECO:0000313" key="7">
    <source>
        <dbReference type="EMBL" id="SNY38244.1"/>
    </source>
</evidence>
<reference evidence="8" key="1">
    <citation type="submission" date="2017-09" db="EMBL/GenBank/DDBJ databases">
        <authorList>
            <person name="Varghese N."/>
            <person name="Submissions S."/>
        </authorList>
    </citation>
    <scope>NUCLEOTIDE SEQUENCE [LARGE SCALE GENOMIC DNA]</scope>
    <source>
        <strain evidence="8">MSL47</strain>
    </source>
</reference>
<keyword evidence="8" id="KW-1185">Reference proteome</keyword>
<evidence type="ECO:0000259" key="6">
    <source>
        <dbReference type="PROSITE" id="PS50885"/>
    </source>
</evidence>
<dbReference type="AlphaFoldDB" id="A0A285HRD7"/>
<dbReference type="EMBL" id="OBDZ01000023">
    <property type="protein sequence ID" value="SNY38244.1"/>
    <property type="molecule type" value="Genomic_DNA"/>
</dbReference>
<dbReference type="SMART" id="SM00283">
    <property type="entry name" value="MA"/>
    <property type="match status" value="1"/>
</dbReference>
<accession>A0A285HRD7</accession>
<dbReference type="Pfam" id="PF00672">
    <property type="entry name" value="HAMP"/>
    <property type="match status" value="1"/>
</dbReference>
<dbReference type="InterPro" id="IPR029151">
    <property type="entry name" value="Sensor-like_sf"/>
</dbReference>
<dbReference type="InterPro" id="IPR004089">
    <property type="entry name" value="MCPsignal_dom"/>
</dbReference>
<dbReference type="GO" id="GO:0016020">
    <property type="term" value="C:membrane"/>
    <property type="evidence" value="ECO:0007669"/>
    <property type="project" value="InterPro"/>
</dbReference>
<evidence type="ECO:0000256" key="1">
    <source>
        <dbReference type="ARBA" id="ARBA00023224"/>
    </source>
</evidence>
<evidence type="ECO:0000313" key="8">
    <source>
        <dbReference type="Proteomes" id="UP000219573"/>
    </source>
</evidence>
<dbReference type="CDD" id="cd06225">
    <property type="entry name" value="HAMP"/>
    <property type="match status" value="1"/>
</dbReference>
<dbReference type="Gene3D" id="6.10.340.10">
    <property type="match status" value="1"/>
</dbReference>
<keyword evidence="1 3" id="KW-0807">Transducer</keyword>